<evidence type="ECO:0000313" key="1">
    <source>
        <dbReference type="EMBL" id="KUM49529.1"/>
    </source>
</evidence>
<sequence length="88" mass="10443">MNYNSIEEVPWEEAWPREVFSWPLLGLVESYRGVKCPESVGWKDLWNDLQFDRSMFETGLSYTNAAISPYDSQMRARILHSLFMLSRY</sequence>
<keyword evidence="1" id="KW-0496">Mitochondrion</keyword>
<dbReference type="EMBL" id="LKAM01000002">
    <property type="protein sequence ID" value="KUM49529.1"/>
    <property type="molecule type" value="Genomic_DNA"/>
</dbReference>
<comment type="caution">
    <text evidence="1">The sequence shown here is derived from an EMBL/GenBank/DDBJ whole genome shotgun (WGS) entry which is preliminary data.</text>
</comment>
<protein>
    <submittedName>
        <fullName evidence="1">Uncharacterized protein</fullName>
    </submittedName>
</protein>
<gene>
    <name evidence="1" type="ORF">ABT39_MTgene2754</name>
</gene>
<geneLocation type="mitochondrion" evidence="1"/>
<reference evidence="1" key="1">
    <citation type="journal article" date="2015" name="Genome Biol. Evol.">
        <title>Organellar Genomes of White Spruce (Picea glauca): Assembly and Annotation.</title>
        <authorList>
            <person name="Jackman S.D."/>
            <person name="Warren R.L."/>
            <person name="Gibb E.A."/>
            <person name="Vandervalk B.P."/>
            <person name="Mohamadi H."/>
            <person name="Chu J."/>
            <person name="Raymond A."/>
            <person name="Pleasance S."/>
            <person name="Coope R."/>
            <person name="Wildung M.R."/>
            <person name="Ritland C.E."/>
            <person name="Bousquet J."/>
            <person name="Jones S.J."/>
            <person name="Bohlmann J."/>
            <person name="Birol I."/>
        </authorList>
    </citation>
    <scope>NUCLEOTIDE SEQUENCE [LARGE SCALE GENOMIC DNA]</scope>
    <source>
        <tissue evidence="1">Flushing bud</tissue>
    </source>
</reference>
<dbReference type="AlphaFoldDB" id="A0A101M218"/>
<organism evidence="1">
    <name type="scientific">Picea glauca</name>
    <name type="common">White spruce</name>
    <name type="synonym">Pinus glauca</name>
    <dbReference type="NCBI Taxonomy" id="3330"/>
    <lineage>
        <taxon>Eukaryota</taxon>
        <taxon>Viridiplantae</taxon>
        <taxon>Streptophyta</taxon>
        <taxon>Embryophyta</taxon>
        <taxon>Tracheophyta</taxon>
        <taxon>Spermatophyta</taxon>
        <taxon>Pinopsida</taxon>
        <taxon>Pinidae</taxon>
        <taxon>Conifers I</taxon>
        <taxon>Pinales</taxon>
        <taxon>Pinaceae</taxon>
        <taxon>Picea</taxon>
    </lineage>
</organism>
<proteinExistence type="predicted"/>
<accession>A0A101M218</accession>
<name>A0A101M218_PICGL</name>